<dbReference type="InterPro" id="IPR045700">
    <property type="entry name" value="Rab3GAP1"/>
</dbReference>
<keyword evidence="5" id="KW-0963">Cytoplasm</keyword>
<dbReference type="InterPro" id="IPR026147">
    <property type="entry name" value="Rab3GAP1_conserved"/>
</dbReference>
<comment type="subcellular location">
    <subcellularLocation>
        <location evidence="1">Cytoplasm</location>
    </subcellularLocation>
</comment>
<evidence type="ECO:0000313" key="9">
    <source>
        <dbReference type="Proteomes" id="UP000006727"/>
    </source>
</evidence>
<reference evidence="7 9" key="1">
    <citation type="journal article" date="2008" name="Science">
        <title>The Physcomitrella genome reveals evolutionary insights into the conquest of land by plants.</title>
        <authorList>
            <person name="Rensing S."/>
            <person name="Lang D."/>
            <person name="Zimmer A."/>
            <person name="Terry A."/>
            <person name="Salamov A."/>
            <person name="Shapiro H."/>
            <person name="Nishiyama T."/>
            <person name="Perroud P.-F."/>
            <person name="Lindquist E."/>
            <person name="Kamisugi Y."/>
            <person name="Tanahashi T."/>
            <person name="Sakakibara K."/>
            <person name="Fujita T."/>
            <person name="Oishi K."/>
            <person name="Shin-I T."/>
            <person name="Kuroki Y."/>
            <person name="Toyoda A."/>
            <person name="Suzuki Y."/>
            <person name="Hashimoto A."/>
            <person name="Yamaguchi K."/>
            <person name="Sugano A."/>
            <person name="Kohara Y."/>
            <person name="Fujiyama A."/>
            <person name="Anterola A."/>
            <person name="Aoki S."/>
            <person name="Ashton N."/>
            <person name="Barbazuk W.B."/>
            <person name="Barker E."/>
            <person name="Bennetzen J."/>
            <person name="Bezanilla M."/>
            <person name="Blankenship R."/>
            <person name="Cho S.H."/>
            <person name="Dutcher S."/>
            <person name="Estelle M."/>
            <person name="Fawcett J.A."/>
            <person name="Gundlach H."/>
            <person name="Hanada K."/>
            <person name="Heyl A."/>
            <person name="Hicks K.A."/>
            <person name="Hugh J."/>
            <person name="Lohr M."/>
            <person name="Mayer K."/>
            <person name="Melkozernov A."/>
            <person name="Murata T."/>
            <person name="Nelson D."/>
            <person name="Pils B."/>
            <person name="Prigge M."/>
            <person name="Reiss B."/>
            <person name="Renner T."/>
            <person name="Rombauts S."/>
            <person name="Rushton P."/>
            <person name="Sanderfoot A."/>
            <person name="Schween G."/>
            <person name="Shiu S.-H."/>
            <person name="Stueber K."/>
            <person name="Theodoulou F.L."/>
            <person name="Tu H."/>
            <person name="Van de Peer Y."/>
            <person name="Verrier P.J."/>
            <person name="Waters E."/>
            <person name="Wood A."/>
            <person name="Yang L."/>
            <person name="Cove D."/>
            <person name="Cuming A."/>
            <person name="Hasebe M."/>
            <person name="Lucas S."/>
            <person name="Mishler D.B."/>
            <person name="Reski R."/>
            <person name="Grigoriev I."/>
            <person name="Quatrano R.S."/>
            <person name="Boore J.L."/>
        </authorList>
    </citation>
    <scope>NUCLEOTIDE SEQUENCE [LARGE SCALE GENOMIC DNA]</scope>
    <source>
        <strain evidence="8 9">cv. Gransden 2004</strain>
    </source>
</reference>
<evidence type="ECO:0000259" key="6">
    <source>
        <dbReference type="Pfam" id="PF13890"/>
    </source>
</evidence>
<evidence type="ECO:0000313" key="7">
    <source>
        <dbReference type="EMBL" id="PNR31070.1"/>
    </source>
</evidence>
<comment type="similarity">
    <text evidence="2">Belongs to the Rab3-GAP catalytic subunit family.</text>
</comment>
<dbReference type="GO" id="GO:0005096">
    <property type="term" value="F:GTPase activator activity"/>
    <property type="evidence" value="ECO:0000318"/>
    <property type="project" value="GO_Central"/>
</dbReference>
<dbReference type="Gramene" id="Pp3c22_21020V3.1">
    <property type="protein sequence ID" value="Pp3c22_21020V3.1"/>
    <property type="gene ID" value="Pp3c22_21020"/>
</dbReference>
<dbReference type="STRING" id="3218.A0A2K1IP69"/>
<accession>A0A2K1IP69</accession>
<dbReference type="OrthoDB" id="17346at2759"/>
<dbReference type="PANTHER" id="PTHR21422">
    <property type="entry name" value="RAB3 GTPASE-ACTIVATING PROTEIN CATALYTIC SUBUNIT"/>
    <property type="match status" value="1"/>
</dbReference>
<organism evidence="7">
    <name type="scientific">Physcomitrium patens</name>
    <name type="common">Spreading-leaved earth moss</name>
    <name type="synonym">Physcomitrella patens</name>
    <dbReference type="NCBI Taxonomy" id="3218"/>
    <lineage>
        <taxon>Eukaryota</taxon>
        <taxon>Viridiplantae</taxon>
        <taxon>Streptophyta</taxon>
        <taxon>Embryophyta</taxon>
        <taxon>Bryophyta</taxon>
        <taxon>Bryophytina</taxon>
        <taxon>Bryopsida</taxon>
        <taxon>Funariidae</taxon>
        <taxon>Funariales</taxon>
        <taxon>Funariaceae</taxon>
        <taxon>Physcomitrium</taxon>
    </lineage>
</organism>
<dbReference type="Gramene" id="Pp3c22_21020V3.2">
    <property type="protein sequence ID" value="Pp3c22_21020V3.2"/>
    <property type="gene ID" value="Pp3c22_21020"/>
</dbReference>
<evidence type="ECO:0000256" key="5">
    <source>
        <dbReference type="ARBA" id="ARBA00022490"/>
    </source>
</evidence>
<dbReference type="GO" id="GO:0005737">
    <property type="term" value="C:cytoplasm"/>
    <property type="evidence" value="ECO:0007669"/>
    <property type="project" value="UniProtKB-SubCell"/>
</dbReference>
<dbReference type="GO" id="GO:2000786">
    <property type="term" value="P:positive regulation of autophagosome assembly"/>
    <property type="evidence" value="ECO:0000318"/>
    <property type="project" value="GO_Central"/>
</dbReference>
<reference evidence="7 9" key="2">
    <citation type="journal article" date="2018" name="Plant J.">
        <title>The Physcomitrella patens chromosome-scale assembly reveals moss genome structure and evolution.</title>
        <authorList>
            <person name="Lang D."/>
            <person name="Ullrich K.K."/>
            <person name="Murat F."/>
            <person name="Fuchs J."/>
            <person name="Jenkins J."/>
            <person name="Haas F.B."/>
            <person name="Piednoel M."/>
            <person name="Gundlach H."/>
            <person name="Van Bel M."/>
            <person name="Meyberg R."/>
            <person name="Vives C."/>
            <person name="Morata J."/>
            <person name="Symeonidi A."/>
            <person name="Hiss M."/>
            <person name="Muchero W."/>
            <person name="Kamisugi Y."/>
            <person name="Saleh O."/>
            <person name="Blanc G."/>
            <person name="Decker E.L."/>
            <person name="van Gessel N."/>
            <person name="Grimwood J."/>
            <person name="Hayes R.D."/>
            <person name="Graham S.W."/>
            <person name="Gunter L.E."/>
            <person name="McDaniel S.F."/>
            <person name="Hoernstein S.N.W."/>
            <person name="Larsson A."/>
            <person name="Li F.W."/>
            <person name="Perroud P.F."/>
            <person name="Phillips J."/>
            <person name="Ranjan P."/>
            <person name="Rokshar D.S."/>
            <person name="Rothfels C.J."/>
            <person name="Schneider L."/>
            <person name="Shu S."/>
            <person name="Stevenson D.W."/>
            <person name="Thummler F."/>
            <person name="Tillich M."/>
            <person name="Villarreal Aguilar J.C."/>
            <person name="Widiez T."/>
            <person name="Wong G.K."/>
            <person name="Wymore A."/>
            <person name="Zhang Y."/>
            <person name="Zimmer A.D."/>
            <person name="Quatrano R.S."/>
            <person name="Mayer K.F.X."/>
            <person name="Goodstein D."/>
            <person name="Casacuberta J.M."/>
            <person name="Vandepoele K."/>
            <person name="Reski R."/>
            <person name="Cuming A.C."/>
            <person name="Tuskan G.A."/>
            <person name="Maumus F."/>
            <person name="Salse J."/>
            <person name="Schmutz J."/>
            <person name="Rensing S.A."/>
        </authorList>
    </citation>
    <scope>NUCLEOTIDE SEQUENCE [LARGE SCALE GENOMIC DNA]</scope>
    <source>
        <strain evidence="8 9">cv. Gransden 2004</strain>
    </source>
</reference>
<evidence type="ECO:0000313" key="8">
    <source>
        <dbReference type="EnsemblPlants" id="Pp3c22_21020V3.1"/>
    </source>
</evidence>
<dbReference type="RefSeq" id="XP_024361058.1">
    <property type="nucleotide sequence ID" value="XM_024505290.2"/>
</dbReference>
<dbReference type="EnsemblPlants" id="Pp3c22_21020V3.2">
    <property type="protein sequence ID" value="Pp3c22_21020V3.2"/>
    <property type="gene ID" value="Pp3c22_21020"/>
</dbReference>
<name>A0A2K1IP69_PHYPA</name>
<dbReference type="PaxDb" id="3218-PP1S225_70V6.1"/>
<dbReference type="Proteomes" id="UP000006727">
    <property type="component" value="Chromosome 22"/>
</dbReference>
<protein>
    <recommendedName>
        <fullName evidence="3">Rab3 GTPase-activating protein catalytic subunit</fullName>
    </recommendedName>
</protein>
<dbReference type="GeneID" id="112275175"/>
<reference evidence="8" key="3">
    <citation type="submission" date="2020-12" db="UniProtKB">
        <authorList>
            <consortium name="EnsemblPlants"/>
        </authorList>
    </citation>
    <scope>IDENTIFICATION</scope>
</reference>
<proteinExistence type="inferred from homology"/>
<evidence type="ECO:0000256" key="1">
    <source>
        <dbReference type="ARBA" id="ARBA00004496"/>
    </source>
</evidence>
<dbReference type="EMBL" id="ABEU02000022">
    <property type="protein sequence ID" value="PNR31070.1"/>
    <property type="molecule type" value="Genomic_DNA"/>
</dbReference>
<dbReference type="EnsemblPlants" id="Pp3c22_21020V3.1">
    <property type="protein sequence ID" value="Pp3c22_21020V3.1"/>
    <property type="gene ID" value="Pp3c22_21020"/>
</dbReference>
<feature type="domain" description="Rab3GAP catalytic subunit conserved" evidence="6">
    <location>
        <begin position="511"/>
        <end position="670"/>
    </location>
</feature>
<dbReference type="AlphaFoldDB" id="A0A2K1IP69"/>
<sequence>MDLQRKDSDLQDDMEGFDDFTIASPWERFIARTEEILREWQAASVSELMHSGTEVEGALGLHKVHEELPYGSKNYGIDFYFEPDDQKRNREEWTDGLHPLQLSFGVVDFLVISPMSMSGMVLDAPEATFLLSSLAIALSNCGSDLPAFVPVHDPTRKAYYGIRGTKTFSMRYETDRLGSRIPVEYMHLEGLYNIFNTKVAFGARPADFSQFDVEITMKLTYRTPMPGFKFFEANAEPILNYDGDMLEELAWDEDCAWAEWHSVEDPVKGYELICTWNKRSLKDASEAAEFEKLSATQADKWALTIVKHQTATQENDSAGFTGRLRALVNAFHVSSQAHFVEEFAADAPSVKHVTHHHMVPPPTVLERVIKDLFEDESFEDQHEQSNHRSVLGVKAAPTDSLFSRFCLHALRFGTCNIRAIAVLWIDFVREVRWCWDEGYRLPRVSVVHRSPDLESCILHQKLQMLALCIEEKALQGVSEKVDNSHAVQDLTVNGTKETGTKIELFSEDPDSGRKGSAGPVGKLMLLKANRSLHAPLTQKLPVFTEDMLEEREQTLSTLRNWDNFTRIRHQRNVLASDMAAFKAANPGAVLEDFMQWYSYEKELHPVDFGEGYLPGFTEQDEAAENGKPLKTLSHPDNVDIWDSVDACAAFDQKPLFDYTREAEKVLHYLETIRPHLLLAQMLACSFAVAAHTLDRSVNNLRVATLTWELEELSASMESVLPSLEDSVKFGYRTPEEAADWQNKILQLCAVFQRVEENVILATSLGKKLGSAPRLLAALINHHIEPHKVPVARVFVEKAMTSNRWKDTDSSDERKVVASLFTILNSDASWQPSSSMGHLLNGHEPAFREVILFYPSNLEETLADLEEHQPEQVYSHRMYVHGTLNEIQVAHVVASID</sequence>
<gene>
    <name evidence="8" type="primary">LOC112275175</name>
    <name evidence="7" type="ORF">PHYPA_027386</name>
</gene>
<evidence type="ECO:0000256" key="4">
    <source>
        <dbReference type="ARBA" id="ARBA00022468"/>
    </source>
</evidence>
<evidence type="ECO:0000256" key="2">
    <source>
        <dbReference type="ARBA" id="ARBA00008856"/>
    </source>
</evidence>
<evidence type="ECO:0000256" key="3">
    <source>
        <dbReference type="ARBA" id="ARBA00015817"/>
    </source>
</evidence>
<keyword evidence="4" id="KW-0343">GTPase activation</keyword>
<keyword evidence="9" id="KW-1185">Reference proteome</keyword>
<dbReference type="PANTHER" id="PTHR21422:SF9">
    <property type="entry name" value="RAB3 GTPASE-ACTIVATING PROTEIN CATALYTIC SUBUNIT"/>
    <property type="match status" value="1"/>
</dbReference>
<dbReference type="Pfam" id="PF13890">
    <property type="entry name" value="Rab3-GTPase_cat"/>
    <property type="match status" value="1"/>
</dbReference>